<evidence type="ECO:0008006" key="3">
    <source>
        <dbReference type="Google" id="ProtNLM"/>
    </source>
</evidence>
<gene>
    <name evidence="1" type="ORF">RDWZM_002829</name>
</gene>
<accession>A0A9Q0MEW1</accession>
<dbReference type="GO" id="GO:0032991">
    <property type="term" value="C:protein-containing complex"/>
    <property type="evidence" value="ECO:0007669"/>
    <property type="project" value="UniProtKB-ARBA"/>
</dbReference>
<protein>
    <recommendedName>
        <fullName evidence="3">VWFA domain-containing protein</fullName>
    </recommendedName>
</protein>
<dbReference type="Proteomes" id="UP001142055">
    <property type="component" value="Chromosome 1"/>
</dbReference>
<proteinExistence type="predicted"/>
<dbReference type="AlphaFoldDB" id="A0A9Q0MEW1"/>
<dbReference type="CDD" id="cd00198">
    <property type="entry name" value="vWFA"/>
    <property type="match status" value="1"/>
</dbReference>
<comment type="caution">
    <text evidence="1">The sequence shown here is derived from an EMBL/GenBank/DDBJ whole genome shotgun (WGS) entry which is preliminary data.</text>
</comment>
<evidence type="ECO:0000313" key="1">
    <source>
        <dbReference type="EMBL" id="KAJ6224284.1"/>
    </source>
</evidence>
<dbReference type="SUPFAM" id="SSF53300">
    <property type="entry name" value="vWA-like"/>
    <property type="match status" value="1"/>
</dbReference>
<keyword evidence="2" id="KW-1185">Reference proteome</keyword>
<sequence length="193" mass="22162">MTPLLLIIADESLSMRSRKLEILDGINQFIDVQRKVSAEDGRLILVKFNNLVTFLHKGTELSEVEPLRTTDYNPAGRTSFFDAVHAGITLADEIKRKDERVVCIIITDGEDTASRQNVSCKAMKKMVKKYDIKPDWSFTYIGKPPEYWTRKKPVSKISYECHTQKQVCQRHKSVTAASRRLREFATKKQLLAQ</sequence>
<dbReference type="InterPro" id="IPR036465">
    <property type="entry name" value="vWFA_dom_sf"/>
</dbReference>
<evidence type="ECO:0000313" key="2">
    <source>
        <dbReference type="Proteomes" id="UP001142055"/>
    </source>
</evidence>
<organism evidence="1 2">
    <name type="scientific">Blomia tropicalis</name>
    <name type="common">Mite</name>
    <dbReference type="NCBI Taxonomy" id="40697"/>
    <lineage>
        <taxon>Eukaryota</taxon>
        <taxon>Metazoa</taxon>
        <taxon>Ecdysozoa</taxon>
        <taxon>Arthropoda</taxon>
        <taxon>Chelicerata</taxon>
        <taxon>Arachnida</taxon>
        <taxon>Acari</taxon>
        <taxon>Acariformes</taxon>
        <taxon>Sarcoptiformes</taxon>
        <taxon>Astigmata</taxon>
        <taxon>Glycyphagoidea</taxon>
        <taxon>Echimyopodidae</taxon>
        <taxon>Blomia</taxon>
    </lineage>
</organism>
<dbReference type="EMBL" id="JAPWDV010000001">
    <property type="protein sequence ID" value="KAJ6224284.1"/>
    <property type="molecule type" value="Genomic_DNA"/>
</dbReference>
<dbReference type="OMA" id="ISYECHT"/>
<dbReference type="Gene3D" id="3.40.50.410">
    <property type="entry name" value="von Willebrand factor, type A domain"/>
    <property type="match status" value="1"/>
</dbReference>
<name>A0A9Q0MEW1_BLOTA</name>
<dbReference type="OrthoDB" id="6495157at2759"/>
<reference evidence="1" key="1">
    <citation type="submission" date="2022-12" db="EMBL/GenBank/DDBJ databases">
        <title>Genome assemblies of Blomia tropicalis.</title>
        <authorList>
            <person name="Cui Y."/>
        </authorList>
    </citation>
    <scope>NUCLEOTIDE SEQUENCE</scope>
    <source>
        <tissue evidence="1">Adult mites</tissue>
    </source>
</reference>